<evidence type="ECO:0000256" key="1">
    <source>
        <dbReference type="ARBA" id="ARBA00022857"/>
    </source>
</evidence>
<keyword evidence="1" id="KW-0521">NADP</keyword>
<keyword evidence="5" id="KW-1185">Reference proteome</keyword>
<dbReference type="Proteomes" id="UP001500897">
    <property type="component" value="Unassembled WGS sequence"/>
</dbReference>
<dbReference type="CDD" id="cd05286">
    <property type="entry name" value="QOR2"/>
    <property type="match status" value="1"/>
</dbReference>
<name>A0ABN2WCU2_9ACTN</name>
<keyword evidence="2" id="KW-0560">Oxidoreductase</keyword>
<dbReference type="EMBL" id="BAAANS010000004">
    <property type="protein sequence ID" value="GAA2087969.1"/>
    <property type="molecule type" value="Genomic_DNA"/>
</dbReference>
<proteinExistence type="predicted"/>
<evidence type="ECO:0000256" key="2">
    <source>
        <dbReference type="ARBA" id="ARBA00023002"/>
    </source>
</evidence>
<sequence>MRAVVVERPGGPEVLVIAERPDPVPGPGEVVVRTGAVGVNFKDVYEREGRTAAVAPFVPGCEGAGTVVAAGPGVSAPAVGDRVAWWASPGSYAELVTVRADAAVPVPDDVTDADAASVLLQGLTAHYLVTSTWPARKGATALVHAAAGGVGRHLSRLLADSGVRVIGTVSSAEKAGTAAAAGVTEVVVREHGDFAARVRELTDGRGVDVVFDSIGRDTFEAGLGVLARRGTFVLVGAASGPAPALDPQSLAARGSVFLTRPTLVDHATEPEELRARAAEVFDWLREGRIRLSVSNTYPLAEAARAHADLQSGRTTGKLLLRPS</sequence>
<dbReference type="InterPro" id="IPR036291">
    <property type="entry name" value="NAD(P)-bd_dom_sf"/>
</dbReference>
<dbReference type="Gene3D" id="3.40.50.720">
    <property type="entry name" value="NAD(P)-binding Rossmann-like Domain"/>
    <property type="match status" value="1"/>
</dbReference>
<evidence type="ECO:0000313" key="5">
    <source>
        <dbReference type="Proteomes" id="UP001500897"/>
    </source>
</evidence>
<dbReference type="SUPFAM" id="SSF51735">
    <property type="entry name" value="NAD(P)-binding Rossmann-fold domains"/>
    <property type="match status" value="1"/>
</dbReference>
<gene>
    <name evidence="4" type="ORF">GCM10009759_09770</name>
</gene>
<feature type="domain" description="Enoyl reductase (ER)" evidence="3">
    <location>
        <begin position="10"/>
        <end position="320"/>
    </location>
</feature>
<reference evidence="4 5" key="1">
    <citation type="journal article" date="2019" name="Int. J. Syst. Evol. Microbiol.">
        <title>The Global Catalogue of Microorganisms (GCM) 10K type strain sequencing project: providing services to taxonomists for standard genome sequencing and annotation.</title>
        <authorList>
            <consortium name="The Broad Institute Genomics Platform"/>
            <consortium name="The Broad Institute Genome Sequencing Center for Infectious Disease"/>
            <person name="Wu L."/>
            <person name="Ma J."/>
        </authorList>
    </citation>
    <scope>NUCLEOTIDE SEQUENCE [LARGE SCALE GENOMIC DNA]</scope>
    <source>
        <strain evidence="4 5">JCM 14559</strain>
    </source>
</reference>
<dbReference type="Pfam" id="PF08240">
    <property type="entry name" value="ADH_N"/>
    <property type="match status" value="1"/>
</dbReference>
<dbReference type="InterPro" id="IPR011032">
    <property type="entry name" value="GroES-like_sf"/>
</dbReference>
<evidence type="ECO:0000313" key="4">
    <source>
        <dbReference type="EMBL" id="GAA2087969.1"/>
    </source>
</evidence>
<dbReference type="SUPFAM" id="SSF50129">
    <property type="entry name" value="GroES-like"/>
    <property type="match status" value="1"/>
</dbReference>
<evidence type="ECO:0000259" key="3">
    <source>
        <dbReference type="SMART" id="SM00829"/>
    </source>
</evidence>
<dbReference type="Gene3D" id="3.90.180.10">
    <property type="entry name" value="Medium-chain alcohol dehydrogenases, catalytic domain"/>
    <property type="match status" value="1"/>
</dbReference>
<dbReference type="Pfam" id="PF13602">
    <property type="entry name" value="ADH_zinc_N_2"/>
    <property type="match status" value="1"/>
</dbReference>
<comment type="caution">
    <text evidence="4">The sequence shown here is derived from an EMBL/GenBank/DDBJ whole genome shotgun (WGS) entry which is preliminary data.</text>
</comment>
<dbReference type="SMART" id="SM00829">
    <property type="entry name" value="PKS_ER"/>
    <property type="match status" value="1"/>
</dbReference>
<dbReference type="RefSeq" id="WP_344550505.1">
    <property type="nucleotide sequence ID" value="NZ_BAAANS010000004.1"/>
</dbReference>
<dbReference type="InterPro" id="IPR047618">
    <property type="entry name" value="QOR-like"/>
</dbReference>
<dbReference type="PANTHER" id="PTHR48106:SF13">
    <property type="entry name" value="QUINONE OXIDOREDUCTASE-RELATED"/>
    <property type="match status" value="1"/>
</dbReference>
<dbReference type="InterPro" id="IPR020843">
    <property type="entry name" value="ER"/>
</dbReference>
<dbReference type="InterPro" id="IPR013154">
    <property type="entry name" value="ADH-like_N"/>
</dbReference>
<accession>A0ABN2WCU2</accession>
<dbReference type="PANTHER" id="PTHR48106">
    <property type="entry name" value="QUINONE OXIDOREDUCTASE PIG3-RELATED"/>
    <property type="match status" value="1"/>
</dbReference>
<organism evidence="4 5">
    <name type="scientific">Kitasatospora saccharophila</name>
    <dbReference type="NCBI Taxonomy" id="407973"/>
    <lineage>
        <taxon>Bacteria</taxon>
        <taxon>Bacillati</taxon>
        <taxon>Actinomycetota</taxon>
        <taxon>Actinomycetes</taxon>
        <taxon>Kitasatosporales</taxon>
        <taxon>Streptomycetaceae</taxon>
        <taxon>Kitasatospora</taxon>
    </lineage>
</organism>
<protein>
    <submittedName>
        <fullName evidence="4">Quinone oxidoreductase</fullName>
    </submittedName>
</protein>